<evidence type="ECO:0000313" key="2">
    <source>
        <dbReference type="Proteomes" id="UP000092713"/>
    </source>
</evidence>
<proteinExistence type="predicted"/>
<dbReference type="NCBIfam" id="TIGR03738">
    <property type="entry name" value="PRTRC_C"/>
    <property type="match status" value="1"/>
</dbReference>
<dbReference type="Pfam" id="PF14454">
    <property type="entry name" value="Prok_Ub"/>
    <property type="match status" value="1"/>
</dbReference>
<dbReference type="PATRIC" id="fig|1747903.4.peg.1226"/>
<organism evidence="1 2">
    <name type="scientific">Janthinobacterium psychrotolerans</name>
    <dbReference type="NCBI Taxonomy" id="1747903"/>
    <lineage>
        <taxon>Bacteria</taxon>
        <taxon>Pseudomonadati</taxon>
        <taxon>Pseudomonadota</taxon>
        <taxon>Betaproteobacteria</taxon>
        <taxon>Burkholderiales</taxon>
        <taxon>Oxalobacteraceae</taxon>
        <taxon>Janthinobacterium</taxon>
    </lineage>
</organism>
<dbReference type="STRING" id="1747903.ASR47_1003363"/>
<gene>
    <name evidence="1" type="ORF">ASR47_1003363</name>
</gene>
<dbReference type="RefSeq" id="WP_065309910.1">
    <property type="nucleotide sequence ID" value="NZ_LOCQ01000060.1"/>
</dbReference>
<dbReference type="AlphaFoldDB" id="A0A1A7BY81"/>
<comment type="caution">
    <text evidence="1">The sequence shown here is derived from an EMBL/GenBank/DDBJ whole genome shotgun (WGS) entry which is preliminary data.</text>
</comment>
<dbReference type="InterPro" id="IPR032866">
    <property type="entry name" value="Prok_Ub"/>
</dbReference>
<name>A0A1A7BY81_9BURK</name>
<dbReference type="InterPro" id="IPR022289">
    <property type="entry name" value="PRTRC_protein-C"/>
</dbReference>
<protein>
    <submittedName>
        <fullName evidence="1">PRTRC system protein C</fullName>
    </submittedName>
</protein>
<keyword evidence="2" id="KW-1185">Reference proteome</keyword>
<dbReference type="Proteomes" id="UP000092713">
    <property type="component" value="Unassembled WGS sequence"/>
</dbReference>
<dbReference type="EMBL" id="LOCQ01000060">
    <property type="protein sequence ID" value="OBV37699.1"/>
    <property type="molecule type" value="Genomic_DNA"/>
</dbReference>
<reference evidence="1 2" key="1">
    <citation type="submission" date="2016-04" db="EMBL/GenBank/DDBJ databases">
        <title>Draft genome sequence of Janthinobacterium psychrotolerans sp. nov., isolated from freshwater sediments in Denmark.</title>
        <authorList>
            <person name="Gong X."/>
            <person name="Skrivergaard S."/>
            <person name="Korsgaard B.S."/>
            <person name="Schreiber L."/>
            <person name="Marshall I.P."/>
            <person name="Finster K."/>
            <person name="Schramm A."/>
        </authorList>
    </citation>
    <scope>NUCLEOTIDE SEQUENCE [LARGE SCALE GENOMIC DNA]</scope>
    <source>
        <strain evidence="1 2">S3-2</strain>
    </source>
</reference>
<accession>A0A1A7BY81</accession>
<sequence>MALQIEKLIREFRYNSVVLPDPNGTFTLEQVRDFYSTVYPEIISADIEGPEQLGAKSVYVFRRAVGTKGCELTSLIRDVGALLHANWLDSEDAEFIKELQAAVGRNEVTYIDHDARVRLAELHGKYCNVAA</sequence>
<evidence type="ECO:0000313" key="1">
    <source>
        <dbReference type="EMBL" id="OBV37699.1"/>
    </source>
</evidence>